<dbReference type="AlphaFoldDB" id="A0A9P6A4B9"/>
<feature type="compositionally biased region" description="Polar residues" evidence="1">
    <location>
        <begin position="7"/>
        <end position="28"/>
    </location>
</feature>
<gene>
    <name evidence="3" type="ORF">BDN71DRAFT_1444037</name>
</gene>
<keyword evidence="2" id="KW-0812">Transmembrane</keyword>
<sequence>MTEVLGLTSSSASTIKYGSLERTSSSWSKVAEKRGAAEAPITVTGQPSFQKESEEREDEPQVKGEMSPKEPPHLSGEHGRTSRGYPPKLLDPELLRQRRRAYIQFQDQMKEDSFEFLLRSLSSKHKERKLRKEGRRPTLQRSLSSSFFTPDILAGITTEPSRSTTSVDDAETLFSPFSPFFTAVDLLTSAPMIMPPERKQTVIHFNGAGGGDIYHGVENSNVGGRQGQNSVRNGRLHDVEAQRLLGVPPSHNMHNNPNVARENVLPIILFALLAFTGISFFVDIDVLLALLKLLNGKGST</sequence>
<evidence type="ECO:0000256" key="1">
    <source>
        <dbReference type="SAM" id="MobiDB-lite"/>
    </source>
</evidence>
<organism evidence="3 4">
    <name type="scientific">Pleurotus eryngii</name>
    <name type="common">Boletus of the steppes</name>
    <dbReference type="NCBI Taxonomy" id="5323"/>
    <lineage>
        <taxon>Eukaryota</taxon>
        <taxon>Fungi</taxon>
        <taxon>Dikarya</taxon>
        <taxon>Basidiomycota</taxon>
        <taxon>Agaricomycotina</taxon>
        <taxon>Agaricomycetes</taxon>
        <taxon>Agaricomycetidae</taxon>
        <taxon>Agaricales</taxon>
        <taxon>Pleurotineae</taxon>
        <taxon>Pleurotaceae</taxon>
        <taxon>Pleurotus</taxon>
    </lineage>
</organism>
<dbReference type="Proteomes" id="UP000807025">
    <property type="component" value="Unassembled WGS sequence"/>
</dbReference>
<reference evidence="3" key="1">
    <citation type="submission" date="2020-11" db="EMBL/GenBank/DDBJ databases">
        <authorList>
            <consortium name="DOE Joint Genome Institute"/>
            <person name="Ahrendt S."/>
            <person name="Riley R."/>
            <person name="Andreopoulos W."/>
            <person name="Labutti K."/>
            <person name="Pangilinan J."/>
            <person name="Ruiz-Duenas F.J."/>
            <person name="Barrasa J.M."/>
            <person name="Sanchez-Garcia M."/>
            <person name="Camarero S."/>
            <person name="Miyauchi S."/>
            <person name="Serrano A."/>
            <person name="Linde D."/>
            <person name="Babiker R."/>
            <person name="Drula E."/>
            <person name="Ayuso-Fernandez I."/>
            <person name="Pacheco R."/>
            <person name="Padilla G."/>
            <person name="Ferreira P."/>
            <person name="Barriuso J."/>
            <person name="Kellner H."/>
            <person name="Castanera R."/>
            <person name="Alfaro M."/>
            <person name="Ramirez L."/>
            <person name="Pisabarro A.G."/>
            <person name="Kuo A."/>
            <person name="Tritt A."/>
            <person name="Lipzen A."/>
            <person name="He G."/>
            <person name="Yan M."/>
            <person name="Ng V."/>
            <person name="Cullen D."/>
            <person name="Martin F."/>
            <person name="Rosso M.-N."/>
            <person name="Henrissat B."/>
            <person name="Hibbett D."/>
            <person name="Martinez A.T."/>
            <person name="Grigoriev I.V."/>
        </authorList>
    </citation>
    <scope>NUCLEOTIDE SEQUENCE</scope>
    <source>
        <strain evidence="3">ATCC 90797</strain>
    </source>
</reference>
<feature type="transmembrane region" description="Helical" evidence="2">
    <location>
        <begin position="264"/>
        <end position="291"/>
    </location>
</feature>
<accession>A0A9P6A4B9</accession>
<keyword evidence="2" id="KW-1133">Transmembrane helix</keyword>
<dbReference type="EMBL" id="MU154540">
    <property type="protein sequence ID" value="KAF9497970.1"/>
    <property type="molecule type" value="Genomic_DNA"/>
</dbReference>
<proteinExistence type="predicted"/>
<name>A0A9P6A4B9_PLEER</name>
<keyword evidence="2" id="KW-0472">Membrane</keyword>
<protein>
    <recommendedName>
        <fullName evidence="5">Transmembrane protein</fullName>
    </recommendedName>
</protein>
<comment type="caution">
    <text evidence="3">The sequence shown here is derived from an EMBL/GenBank/DDBJ whole genome shotgun (WGS) entry which is preliminary data.</text>
</comment>
<feature type="region of interest" description="Disordered" evidence="1">
    <location>
        <begin position="1"/>
        <end position="91"/>
    </location>
</feature>
<evidence type="ECO:0000313" key="3">
    <source>
        <dbReference type="EMBL" id="KAF9497970.1"/>
    </source>
</evidence>
<evidence type="ECO:0000256" key="2">
    <source>
        <dbReference type="SAM" id="Phobius"/>
    </source>
</evidence>
<feature type="compositionally biased region" description="Basic and acidic residues" evidence="1">
    <location>
        <begin position="51"/>
        <end position="80"/>
    </location>
</feature>
<keyword evidence="4" id="KW-1185">Reference proteome</keyword>
<evidence type="ECO:0000313" key="4">
    <source>
        <dbReference type="Proteomes" id="UP000807025"/>
    </source>
</evidence>
<dbReference type="OrthoDB" id="10576056at2759"/>
<evidence type="ECO:0008006" key="5">
    <source>
        <dbReference type="Google" id="ProtNLM"/>
    </source>
</evidence>